<dbReference type="AlphaFoldDB" id="A0A1B6HLB2"/>
<accession>A0A1B6HLB2</accession>
<name>A0A1B6HLB2_9HEMI</name>
<organism evidence="1">
    <name type="scientific">Homalodisca liturata</name>
    <dbReference type="NCBI Taxonomy" id="320908"/>
    <lineage>
        <taxon>Eukaryota</taxon>
        <taxon>Metazoa</taxon>
        <taxon>Ecdysozoa</taxon>
        <taxon>Arthropoda</taxon>
        <taxon>Hexapoda</taxon>
        <taxon>Insecta</taxon>
        <taxon>Pterygota</taxon>
        <taxon>Neoptera</taxon>
        <taxon>Paraneoptera</taxon>
        <taxon>Hemiptera</taxon>
        <taxon>Auchenorrhyncha</taxon>
        <taxon>Membracoidea</taxon>
        <taxon>Cicadellidae</taxon>
        <taxon>Cicadellinae</taxon>
        <taxon>Proconiini</taxon>
        <taxon>Homalodisca</taxon>
    </lineage>
</organism>
<proteinExistence type="predicted"/>
<sequence length="100" mass="11966">FKSKSKKIVKAKSLQPPCGEKCRIKCATKVNEEERKLLFTKFWDLKDINRQRDFISKCMQQVNPKYRYVRPGSKININHAFYVDVNNVKVRVCKYFFKQT</sequence>
<gene>
    <name evidence="1" type="ORF">g.1067</name>
</gene>
<feature type="non-terminal residue" evidence="1">
    <location>
        <position position="100"/>
    </location>
</feature>
<dbReference type="EMBL" id="GECU01032224">
    <property type="protein sequence ID" value="JAS75482.1"/>
    <property type="molecule type" value="Transcribed_RNA"/>
</dbReference>
<feature type="non-terminal residue" evidence="1">
    <location>
        <position position="1"/>
    </location>
</feature>
<evidence type="ECO:0000313" key="1">
    <source>
        <dbReference type="EMBL" id="JAS75482.1"/>
    </source>
</evidence>
<dbReference type="PANTHER" id="PTHR10773">
    <property type="entry name" value="DNA-DIRECTED RNA POLYMERASES I, II, AND III SUBUNIT RPABC2"/>
    <property type="match status" value="1"/>
</dbReference>
<protein>
    <submittedName>
        <fullName evidence="1">Uncharacterized protein</fullName>
    </submittedName>
</protein>
<reference evidence="1" key="1">
    <citation type="submission" date="2015-11" db="EMBL/GenBank/DDBJ databases">
        <title>De novo transcriptome assembly of four potential Pierce s Disease insect vectors from Arizona vineyards.</title>
        <authorList>
            <person name="Tassone E.E."/>
        </authorList>
    </citation>
    <scope>NUCLEOTIDE SEQUENCE</scope>
</reference>
<dbReference type="PANTHER" id="PTHR10773:SF19">
    <property type="match status" value="1"/>
</dbReference>